<keyword evidence="2" id="KW-1133">Transmembrane helix</keyword>
<comment type="caution">
    <text evidence="3">The sequence shown here is derived from an EMBL/GenBank/DDBJ whole genome shotgun (WGS) entry which is preliminary data.</text>
</comment>
<feature type="transmembrane region" description="Helical" evidence="2">
    <location>
        <begin position="118"/>
        <end position="142"/>
    </location>
</feature>
<evidence type="ECO:0000313" key="4">
    <source>
        <dbReference type="Proteomes" id="UP001556367"/>
    </source>
</evidence>
<protein>
    <submittedName>
        <fullName evidence="3">Uncharacterized protein</fullName>
    </submittedName>
</protein>
<evidence type="ECO:0000256" key="2">
    <source>
        <dbReference type="SAM" id="Phobius"/>
    </source>
</evidence>
<organism evidence="3 4">
    <name type="scientific">Hohenbuehelia grisea</name>
    <dbReference type="NCBI Taxonomy" id="104357"/>
    <lineage>
        <taxon>Eukaryota</taxon>
        <taxon>Fungi</taxon>
        <taxon>Dikarya</taxon>
        <taxon>Basidiomycota</taxon>
        <taxon>Agaricomycotina</taxon>
        <taxon>Agaricomycetes</taxon>
        <taxon>Agaricomycetidae</taxon>
        <taxon>Agaricales</taxon>
        <taxon>Pleurotineae</taxon>
        <taxon>Pleurotaceae</taxon>
        <taxon>Hohenbuehelia</taxon>
    </lineage>
</organism>
<feature type="compositionally biased region" description="Polar residues" evidence="1">
    <location>
        <begin position="11"/>
        <end position="27"/>
    </location>
</feature>
<evidence type="ECO:0000313" key="3">
    <source>
        <dbReference type="EMBL" id="KAL0955883.1"/>
    </source>
</evidence>
<accession>A0ABR3JKQ4</accession>
<dbReference type="EMBL" id="JASNQZ010000006">
    <property type="protein sequence ID" value="KAL0955883.1"/>
    <property type="molecule type" value="Genomic_DNA"/>
</dbReference>
<feature type="region of interest" description="Disordered" evidence="1">
    <location>
        <begin position="189"/>
        <end position="220"/>
    </location>
</feature>
<keyword evidence="2" id="KW-0812">Transmembrane</keyword>
<reference evidence="4" key="1">
    <citation type="submission" date="2024-06" db="EMBL/GenBank/DDBJ databases">
        <title>Multi-omics analyses provide insights into the biosynthesis of the anticancer antibiotic pleurotin in Hohenbuehelia grisea.</title>
        <authorList>
            <person name="Weaver J.A."/>
            <person name="Alberti F."/>
        </authorList>
    </citation>
    <scope>NUCLEOTIDE SEQUENCE [LARGE SCALE GENOMIC DNA]</scope>
    <source>
        <strain evidence="4">T-177</strain>
    </source>
</reference>
<dbReference type="Proteomes" id="UP001556367">
    <property type="component" value="Unassembled WGS sequence"/>
</dbReference>
<feature type="region of interest" description="Disordered" evidence="1">
    <location>
        <begin position="1"/>
        <end position="62"/>
    </location>
</feature>
<proteinExistence type="predicted"/>
<evidence type="ECO:0000256" key="1">
    <source>
        <dbReference type="SAM" id="MobiDB-lite"/>
    </source>
</evidence>
<sequence length="309" mass="34359">MHRHSIFGAYRNNSFDGNTNRTAQYPNDTRPYAMDKSNSDEPSQNPSRKRTQKDQDQEDEKAYRKAMENLVQSWMDRLQLISLITTFFASIEAGLLQTTTPDEKVKQPPNRIEEATNASLIGALILHTSAAVISFLAAFFLIRYKVKQAGREEMRAEIAKFTSNSSHNLTQTPASTAGDMARTIDMTRSAEEGKADTTPRPKTLLGTMKESGPAATPPPLVRMSTSREPPILSTNPQLVQVGPFQGNAPTHLLGRCHWLCIQLSCIGFGLALMGIVCYAWTRHPFAVSMFSSVVMFMCLLSGIIIFIWP</sequence>
<feature type="transmembrane region" description="Helical" evidence="2">
    <location>
        <begin position="80"/>
        <end position="98"/>
    </location>
</feature>
<feature type="transmembrane region" description="Helical" evidence="2">
    <location>
        <begin position="287"/>
        <end position="308"/>
    </location>
</feature>
<feature type="transmembrane region" description="Helical" evidence="2">
    <location>
        <begin position="258"/>
        <end position="281"/>
    </location>
</feature>
<keyword evidence="2" id="KW-0472">Membrane</keyword>
<name>A0ABR3JKQ4_9AGAR</name>
<feature type="compositionally biased region" description="Basic and acidic residues" evidence="1">
    <location>
        <begin position="52"/>
        <end position="62"/>
    </location>
</feature>
<gene>
    <name evidence="3" type="ORF">HGRIS_002081</name>
</gene>
<keyword evidence="4" id="KW-1185">Reference proteome</keyword>
<feature type="compositionally biased region" description="Basic and acidic residues" evidence="1">
    <location>
        <begin position="189"/>
        <end position="199"/>
    </location>
</feature>